<proteinExistence type="predicted"/>
<dbReference type="PANTHER" id="PTHR18934:SF91">
    <property type="entry name" value="PRE-MRNA-SPLICING FACTOR ATP-DEPENDENT RNA HELICASE PRP16"/>
    <property type="match status" value="1"/>
</dbReference>
<dbReference type="OrthoDB" id="5097304at2759"/>
<evidence type="ECO:0000313" key="5">
    <source>
        <dbReference type="EMBL" id="KAJ4319510.1"/>
    </source>
</evidence>
<keyword evidence="2" id="KW-0378">Hydrolase</keyword>
<keyword evidence="3" id="KW-0347">Helicase</keyword>
<dbReference type="GO" id="GO:0016787">
    <property type="term" value="F:hydrolase activity"/>
    <property type="evidence" value="ECO:0007669"/>
    <property type="project" value="UniProtKB-KW"/>
</dbReference>
<evidence type="ECO:0008006" key="7">
    <source>
        <dbReference type="Google" id="ProtNLM"/>
    </source>
</evidence>
<dbReference type="SUPFAM" id="SSF52540">
    <property type="entry name" value="P-loop containing nucleoside triphosphate hydrolases"/>
    <property type="match status" value="1"/>
</dbReference>
<keyword evidence="1" id="KW-0547">Nucleotide-binding</keyword>
<organism evidence="5 6">
    <name type="scientific">Fusarium piperis</name>
    <dbReference type="NCBI Taxonomy" id="1435070"/>
    <lineage>
        <taxon>Eukaryota</taxon>
        <taxon>Fungi</taxon>
        <taxon>Dikarya</taxon>
        <taxon>Ascomycota</taxon>
        <taxon>Pezizomycotina</taxon>
        <taxon>Sordariomycetes</taxon>
        <taxon>Hypocreomycetidae</taxon>
        <taxon>Hypocreales</taxon>
        <taxon>Nectriaceae</taxon>
        <taxon>Fusarium</taxon>
        <taxon>Fusarium solani species complex</taxon>
    </lineage>
</organism>
<comment type="caution">
    <text evidence="5">The sequence shown here is derived from an EMBL/GenBank/DDBJ whole genome shotgun (WGS) entry which is preliminary data.</text>
</comment>
<dbReference type="GO" id="GO:0004386">
    <property type="term" value="F:helicase activity"/>
    <property type="evidence" value="ECO:0007669"/>
    <property type="project" value="UniProtKB-KW"/>
</dbReference>
<evidence type="ECO:0000256" key="2">
    <source>
        <dbReference type="ARBA" id="ARBA00022801"/>
    </source>
</evidence>
<reference evidence="5" key="1">
    <citation type="submission" date="2022-10" db="EMBL/GenBank/DDBJ databases">
        <title>Tapping the CABI collections for fungal endophytes: first genome assemblies for Collariella, Neodidymelliopsis, Ascochyta clinopodiicola, Didymella pomorum, Didymosphaeria variabile, Neocosmospora piperis and Neocucurbitaria cava.</title>
        <authorList>
            <person name="Hill R."/>
        </authorList>
    </citation>
    <scope>NUCLEOTIDE SEQUENCE</scope>
    <source>
        <strain evidence="5">IMI 366586</strain>
    </source>
</reference>
<dbReference type="InterPro" id="IPR027417">
    <property type="entry name" value="P-loop_NTPase"/>
</dbReference>
<evidence type="ECO:0000256" key="1">
    <source>
        <dbReference type="ARBA" id="ARBA00022741"/>
    </source>
</evidence>
<dbReference type="GO" id="GO:0005524">
    <property type="term" value="F:ATP binding"/>
    <property type="evidence" value="ECO:0007669"/>
    <property type="project" value="UniProtKB-KW"/>
</dbReference>
<evidence type="ECO:0000256" key="3">
    <source>
        <dbReference type="ARBA" id="ARBA00022806"/>
    </source>
</evidence>
<accession>A0A9W9BPR6</accession>
<protein>
    <recommendedName>
        <fullName evidence="7">Helicase C-terminal domain-containing protein</fullName>
    </recommendedName>
</protein>
<gene>
    <name evidence="5" type="ORF">N0V84_006333</name>
</gene>
<dbReference type="PANTHER" id="PTHR18934">
    <property type="entry name" value="ATP-DEPENDENT RNA HELICASE"/>
    <property type="match status" value="1"/>
</dbReference>
<keyword evidence="4" id="KW-0067">ATP-binding</keyword>
<name>A0A9W9BPR6_9HYPO</name>
<dbReference type="AlphaFoldDB" id="A0A9W9BPR6"/>
<keyword evidence="6" id="KW-1185">Reference proteome</keyword>
<sequence length="131" mass="14365">MEPEKKSLALAKSRSGSRKCIVATNIAESSVTINGIVYVVDTGLVKQPGFNPRAGLDTLRTASALVGIKHEWVMFSKFVHAGSKQYLQTVTAIRPEWVIDDRLAQKRNGVLRQPYVKASLDKARQKAALTA</sequence>
<dbReference type="GO" id="GO:0003723">
    <property type="term" value="F:RNA binding"/>
    <property type="evidence" value="ECO:0007669"/>
    <property type="project" value="TreeGrafter"/>
</dbReference>
<dbReference type="Gene3D" id="3.40.50.300">
    <property type="entry name" value="P-loop containing nucleotide triphosphate hydrolases"/>
    <property type="match status" value="1"/>
</dbReference>
<dbReference type="Proteomes" id="UP001140502">
    <property type="component" value="Unassembled WGS sequence"/>
</dbReference>
<dbReference type="EMBL" id="JAPEUR010000123">
    <property type="protein sequence ID" value="KAJ4319510.1"/>
    <property type="molecule type" value="Genomic_DNA"/>
</dbReference>
<evidence type="ECO:0000256" key="4">
    <source>
        <dbReference type="ARBA" id="ARBA00022840"/>
    </source>
</evidence>
<evidence type="ECO:0000313" key="6">
    <source>
        <dbReference type="Proteomes" id="UP001140502"/>
    </source>
</evidence>